<dbReference type="EMBL" id="JAEKJA010000020">
    <property type="protein sequence ID" value="MBJ3777828.1"/>
    <property type="molecule type" value="Genomic_DNA"/>
</dbReference>
<dbReference type="Proteomes" id="UP000609531">
    <property type="component" value="Unassembled WGS sequence"/>
</dbReference>
<dbReference type="AlphaFoldDB" id="A0A934IJV5"/>
<feature type="signal peptide" evidence="1">
    <location>
        <begin position="1"/>
        <end position="19"/>
    </location>
</feature>
<accession>A0A934IJV5</accession>
<dbReference type="RefSeq" id="WP_198883724.1">
    <property type="nucleotide sequence ID" value="NZ_JAEKJA010000020.1"/>
</dbReference>
<protein>
    <recommendedName>
        <fullName evidence="4">Transporter</fullName>
    </recommendedName>
</protein>
<evidence type="ECO:0000313" key="3">
    <source>
        <dbReference type="Proteomes" id="UP000609531"/>
    </source>
</evidence>
<sequence length="258" mass="28184">MLRAAVLVVLLAASHHALAGAWTLDRGKLKAFLVSTFTYGDHGFDSDGKLVTVPEYKKFELTAAAEYGLRPWLTGLVKAEFREETLMRYLSPTVLAPTSQSFGSGALGARIRLHKAPAWVFSTEVTALSGGFETAGDPEPDSAAVEVRALFGTEREIAGRRIYADVQAGLRKNFDADASDEIKVDVTVGAQLLPRWLILAQTFSTFELAGDVQYHKVSGSVVHRLSDRLQVEVSALTTLYGRDALREIGGRVGFWYAY</sequence>
<gene>
    <name evidence="2" type="ORF">JCR33_19125</name>
</gene>
<evidence type="ECO:0008006" key="4">
    <source>
        <dbReference type="Google" id="ProtNLM"/>
    </source>
</evidence>
<evidence type="ECO:0000313" key="2">
    <source>
        <dbReference type="EMBL" id="MBJ3777828.1"/>
    </source>
</evidence>
<comment type="caution">
    <text evidence="2">The sequence shown here is derived from an EMBL/GenBank/DDBJ whole genome shotgun (WGS) entry which is preliminary data.</text>
</comment>
<keyword evidence="1" id="KW-0732">Signal</keyword>
<name>A0A934IJV5_9HYPH</name>
<organism evidence="2 3">
    <name type="scientific">Acuticoccus mangrovi</name>
    <dbReference type="NCBI Taxonomy" id="2796142"/>
    <lineage>
        <taxon>Bacteria</taxon>
        <taxon>Pseudomonadati</taxon>
        <taxon>Pseudomonadota</taxon>
        <taxon>Alphaproteobacteria</taxon>
        <taxon>Hyphomicrobiales</taxon>
        <taxon>Amorphaceae</taxon>
        <taxon>Acuticoccus</taxon>
    </lineage>
</organism>
<proteinExistence type="predicted"/>
<keyword evidence="3" id="KW-1185">Reference proteome</keyword>
<evidence type="ECO:0000256" key="1">
    <source>
        <dbReference type="SAM" id="SignalP"/>
    </source>
</evidence>
<feature type="chain" id="PRO_5036747185" description="Transporter" evidence="1">
    <location>
        <begin position="20"/>
        <end position="258"/>
    </location>
</feature>
<reference evidence="2" key="1">
    <citation type="submission" date="2020-12" db="EMBL/GenBank/DDBJ databases">
        <title>Bacterial taxonomy.</title>
        <authorList>
            <person name="Pan X."/>
        </authorList>
    </citation>
    <scope>NUCLEOTIDE SEQUENCE</scope>
    <source>
        <strain evidence="2">B2012</strain>
    </source>
</reference>